<protein>
    <submittedName>
        <fullName evidence="3">Uncharacterized protein</fullName>
    </submittedName>
</protein>
<dbReference type="OrthoDB" id="536615at2759"/>
<comment type="caution">
    <text evidence="3">The sequence shown here is derived from an EMBL/GenBank/DDBJ whole genome shotgun (WGS) entry which is preliminary data.</text>
</comment>
<dbReference type="EMBL" id="BEGY01000107">
    <property type="protein sequence ID" value="GAX83793.1"/>
    <property type="molecule type" value="Genomic_DNA"/>
</dbReference>
<keyword evidence="2" id="KW-0732">Signal</keyword>
<feature type="transmembrane region" description="Helical" evidence="1">
    <location>
        <begin position="100"/>
        <end position="119"/>
    </location>
</feature>
<reference evidence="3 4" key="1">
    <citation type="submission" date="2017-08" db="EMBL/GenBank/DDBJ databases">
        <title>Acidophilic green algal genome provides insights into adaptation to an acidic environment.</title>
        <authorList>
            <person name="Hirooka S."/>
            <person name="Hirose Y."/>
            <person name="Kanesaki Y."/>
            <person name="Higuchi S."/>
            <person name="Fujiwara T."/>
            <person name="Onuma R."/>
            <person name="Era A."/>
            <person name="Ohbayashi R."/>
            <person name="Uzuka A."/>
            <person name="Nozaki H."/>
            <person name="Yoshikawa H."/>
            <person name="Miyagishima S.Y."/>
        </authorList>
    </citation>
    <scope>NUCLEOTIDE SEQUENCE [LARGE SCALE GENOMIC DNA]</scope>
    <source>
        <strain evidence="3 4">NIES-2499</strain>
    </source>
</reference>
<feature type="transmembrane region" description="Helical" evidence="1">
    <location>
        <begin position="71"/>
        <end position="93"/>
    </location>
</feature>
<feature type="transmembrane region" description="Helical" evidence="1">
    <location>
        <begin position="41"/>
        <end position="59"/>
    </location>
</feature>
<keyword evidence="4" id="KW-1185">Reference proteome</keyword>
<sequence>MAMSSIYTLPAAALAFCTWAVYMGSLASMQHICSSMSDNDVATYGFAGGLVPIFGFTVYNQDCKVVYGYWWFVMSYEFVIVLAVGAAATLSTFRKFKNSFIGLFAVATVLYIQAAYAFYNASALTYYNNGTPFQTIRTIVAGSIMTAVANGFLMIVLGIEDDVTADHHHAPVVTATKDAAEPAQAV</sequence>
<evidence type="ECO:0000313" key="3">
    <source>
        <dbReference type="EMBL" id="GAX83793.1"/>
    </source>
</evidence>
<feature type="transmembrane region" description="Helical" evidence="1">
    <location>
        <begin position="6"/>
        <end position="29"/>
    </location>
</feature>
<keyword evidence="1" id="KW-0472">Membrane</keyword>
<keyword evidence="1" id="KW-1133">Transmembrane helix</keyword>
<feature type="chain" id="PRO_5013010165" evidence="2">
    <location>
        <begin position="16"/>
        <end position="186"/>
    </location>
</feature>
<dbReference type="AlphaFoldDB" id="A0A250XL92"/>
<organism evidence="3 4">
    <name type="scientific">Chlamydomonas eustigma</name>
    <dbReference type="NCBI Taxonomy" id="1157962"/>
    <lineage>
        <taxon>Eukaryota</taxon>
        <taxon>Viridiplantae</taxon>
        <taxon>Chlorophyta</taxon>
        <taxon>core chlorophytes</taxon>
        <taxon>Chlorophyceae</taxon>
        <taxon>CS clade</taxon>
        <taxon>Chlamydomonadales</taxon>
        <taxon>Chlamydomonadaceae</taxon>
        <taxon>Chlamydomonas</taxon>
    </lineage>
</organism>
<accession>A0A250XL92</accession>
<feature type="signal peptide" evidence="2">
    <location>
        <begin position="1"/>
        <end position="15"/>
    </location>
</feature>
<keyword evidence="1" id="KW-0812">Transmembrane</keyword>
<proteinExistence type="predicted"/>
<evidence type="ECO:0000256" key="1">
    <source>
        <dbReference type="SAM" id="Phobius"/>
    </source>
</evidence>
<evidence type="ECO:0000256" key="2">
    <source>
        <dbReference type="SAM" id="SignalP"/>
    </source>
</evidence>
<name>A0A250XL92_9CHLO</name>
<feature type="transmembrane region" description="Helical" evidence="1">
    <location>
        <begin position="139"/>
        <end position="159"/>
    </location>
</feature>
<gene>
    <name evidence="3" type="ORF">CEUSTIGMA_g11218.t1</name>
</gene>
<evidence type="ECO:0000313" key="4">
    <source>
        <dbReference type="Proteomes" id="UP000232323"/>
    </source>
</evidence>
<dbReference type="Proteomes" id="UP000232323">
    <property type="component" value="Unassembled WGS sequence"/>
</dbReference>